<dbReference type="EMBL" id="JAAMPC010000006">
    <property type="protein sequence ID" value="KAG2306988.1"/>
    <property type="molecule type" value="Genomic_DNA"/>
</dbReference>
<evidence type="ECO:0000313" key="7">
    <source>
        <dbReference type="Proteomes" id="UP000886595"/>
    </source>
</evidence>
<evidence type="ECO:0000256" key="4">
    <source>
        <dbReference type="SAM" id="MobiDB-lite"/>
    </source>
</evidence>
<proteinExistence type="inferred from homology"/>
<feature type="region of interest" description="Disordered" evidence="4">
    <location>
        <begin position="58"/>
        <end position="136"/>
    </location>
</feature>
<keyword evidence="2" id="KW-0645">Protease</keyword>
<evidence type="ECO:0000256" key="2">
    <source>
        <dbReference type="ARBA" id="ARBA00022670"/>
    </source>
</evidence>
<reference evidence="6 7" key="1">
    <citation type="submission" date="2020-02" db="EMBL/GenBank/DDBJ databases">
        <authorList>
            <person name="Ma Q."/>
            <person name="Huang Y."/>
            <person name="Song X."/>
            <person name="Pei D."/>
        </authorList>
    </citation>
    <scope>NUCLEOTIDE SEQUENCE [LARGE SCALE GENOMIC DNA]</scope>
    <source>
        <strain evidence="6">Sxm20200214</strain>
        <tissue evidence="6">Leaf</tissue>
    </source>
</reference>
<dbReference type="GO" id="GO:0008234">
    <property type="term" value="F:cysteine-type peptidase activity"/>
    <property type="evidence" value="ECO:0007669"/>
    <property type="project" value="InterPro"/>
</dbReference>
<protein>
    <recommendedName>
        <fullName evidence="5">Ubiquitin-like protease family profile domain-containing protein</fullName>
    </recommendedName>
</protein>
<dbReference type="InterPro" id="IPR038765">
    <property type="entry name" value="Papain-like_cys_pep_sf"/>
</dbReference>
<dbReference type="GO" id="GO:0006508">
    <property type="term" value="P:proteolysis"/>
    <property type="evidence" value="ECO:0007669"/>
    <property type="project" value="UniProtKB-KW"/>
</dbReference>
<dbReference type="AlphaFoldDB" id="A0A8X7SIJ1"/>
<dbReference type="Proteomes" id="UP000886595">
    <property type="component" value="Unassembled WGS sequence"/>
</dbReference>
<organism evidence="6 7">
    <name type="scientific">Brassica carinata</name>
    <name type="common">Ethiopian mustard</name>
    <name type="synonym">Abyssinian cabbage</name>
    <dbReference type="NCBI Taxonomy" id="52824"/>
    <lineage>
        <taxon>Eukaryota</taxon>
        <taxon>Viridiplantae</taxon>
        <taxon>Streptophyta</taxon>
        <taxon>Embryophyta</taxon>
        <taxon>Tracheophyta</taxon>
        <taxon>Spermatophyta</taxon>
        <taxon>Magnoliopsida</taxon>
        <taxon>eudicotyledons</taxon>
        <taxon>Gunneridae</taxon>
        <taxon>Pentapetalae</taxon>
        <taxon>rosids</taxon>
        <taxon>malvids</taxon>
        <taxon>Brassicales</taxon>
        <taxon>Brassicaceae</taxon>
        <taxon>Brassiceae</taxon>
        <taxon>Brassica</taxon>
    </lineage>
</organism>
<gene>
    <name evidence="6" type="ORF">Bca52824_026736</name>
</gene>
<comment type="similarity">
    <text evidence="1">Belongs to the peptidase C48 family.</text>
</comment>
<keyword evidence="7" id="KW-1185">Reference proteome</keyword>
<evidence type="ECO:0000256" key="3">
    <source>
        <dbReference type="ARBA" id="ARBA00022801"/>
    </source>
</evidence>
<evidence type="ECO:0000313" key="6">
    <source>
        <dbReference type="EMBL" id="KAG2306988.1"/>
    </source>
</evidence>
<feature type="compositionally biased region" description="Polar residues" evidence="4">
    <location>
        <begin position="104"/>
        <end position="126"/>
    </location>
</feature>
<sequence>MVLAWGDVTCSSSREGKPTTQRGGCGHQTIPDATTIVSDAINFSNRDGDNVSNANIGLSGVTDKSGQPGVQAAHSSSQCAHDEQLRSDSQMDSSLDPALLFPNPTFSLGLTQEAQGVPPNNTNPSADTVEEGGGEEHVGATIEEARLACRKSKRRKVPTKSLMGEYECDKGFLNRTRKAVTDAIYKGGNIDYAAKFAALMDKMKTPFQISTQRGNIQSTELYQVVERATQLSAEVVDVLMFHTSTLFRSQSSPNQQPSYVFMDTQFVYHFTTLYTKFSKVSKKDSFKFTGNVVDMLLQLPSHADALRFYFPFNLDKKYWVAICVDCSSWSVTVLDYNNDIRTDYMMNKEVRPIALMFPYLLKQVGRQLGSRGCKVMAIERLRTIPQQNAVTQLAVASVLFIQAHAVGGVDACKCITPDVLDSHVERLVVTLYETNVGPL</sequence>
<dbReference type="OrthoDB" id="1108718at2759"/>
<evidence type="ECO:0000259" key="5">
    <source>
        <dbReference type="Pfam" id="PF02902"/>
    </source>
</evidence>
<accession>A0A8X7SIJ1</accession>
<name>A0A8X7SIJ1_BRACI</name>
<dbReference type="Gene3D" id="3.40.395.10">
    <property type="entry name" value="Adenoviral Proteinase, Chain A"/>
    <property type="match status" value="1"/>
</dbReference>
<comment type="caution">
    <text evidence="6">The sequence shown here is derived from an EMBL/GenBank/DDBJ whole genome shotgun (WGS) entry which is preliminary data.</text>
</comment>
<keyword evidence="3" id="KW-0378">Hydrolase</keyword>
<dbReference type="InterPro" id="IPR003653">
    <property type="entry name" value="Peptidase_C48_C"/>
</dbReference>
<dbReference type="Pfam" id="PF02902">
    <property type="entry name" value="Peptidase_C48"/>
    <property type="match status" value="1"/>
</dbReference>
<feature type="domain" description="Ubiquitin-like protease family profile" evidence="5">
    <location>
        <begin position="236"/>
        <end position="411"/>
    </location>
</feature>
<dbReference type="SUPFAM" id="SSF54001">
    <property type="entry name" value="Cysteine proteinases"/>
    <property type="match status" value="1"/>
</dbReference>
<evidence type="ECO:0000256" key="1">
    <source>
        <dbReference type="ARBA" id="ARBA00005234"/>
    </source>
</evidence>